<dbReference type="GO" id="GO:0046340">
    <property type="term" value="P:diacylglycerol catabolic process"/>
    <property type="evidence" value="ECO:0007669"/>
    <property type="project" value="TreeGrafter"/>
</dbReference>
<dbReference type="PANTHER" id="PTHR45792:SF2">
    <property type="entry name" value="DIACYLGLYCEROL LIPASE-BETA"/>
    <property type="match status" value="1"/>
</dbReference>
<evidence type="ECO:0000313" key="18">
    <source>
        <dbReference type="EMBL" id="OWF39718.1"/>
    </source>
</evidence>
<sequence>MPGLIMFGRRWGIGSDDFVFPVLAEIFLRLAWLIAMSIVFHIHQNEPQNCSGGTLLQAYFIGALFLLCLTIVLDIIIVYTSMQGSIMYPYPRKRMPRLLYVKIGVSVPELAWIILGTYWSFGLASGCVASVVMTVKGAVLCGWAIAFLLLIGLFVVFDPLGGLRAKRSQLGVLESSTQEQMMTTAQHTAMKTWERRCKFLCCCVSCDDRSHDAFTEIAKLLTDFFQNVELDLVATDIAAGLILVNREQDVSLLTATSERSNDNYGSLSLDRKPQYCSLTTEGQVSDTLTAGTRIADTHDHPSSASSRVSNSVPNSDRRPHPQDWMTIKNMSHYMKYAMASYGWPLFVFANLSLGLCKLCGQCRCSFLQHCPSWDDCCGSGSASVRCEYDDINGGNQSQCCACARDSGEVHYDNCCQCHTAAIRKWTDVDDADLLYVSFYNKIYAIPFFVAIDRKEKAVVVSIRGTLSLKDALTDLSADCVCIDQDECADWKCHKGIYQAACYIRDELQNRQILEKAFQQNQGARLVVTGHSLGAGAAALLAILLKPHFPDLICFTFSPPGGLLSHKASSCCSDYVCSVVLGRDLVPRLGICSMEHLKTSILTAIRRCDRPKYQVIASGMWQAVCTLCPGDSANSCGCRIDPPLLSDQGSSVYVTGQRNVEEAMESAIMQSEQCRITYPTMYPPGQVLHIVEVDSDKSCCASPTYFAEWKTPEDFQEILVSPDMLTDHLPDNVWKALVQLEDKHFNPKHRRSTSSIAT</sequence>
<evidence type="ECO:0000256" key="7">
    <source>
        <dbReference type="ARBA" id="ARBA00022801"/>
    </source>
</evidence>
<evidence type="ECO:0000256" key="16">
    <source>
        <dbReference type="SAM" id="Phobius"/>
    </source>
</evidence>
<feature type="domain" description="Fungal lipase-type" evidence="17">
    <location>
        <begin position="459"/>
        <end position="590"/>
    </location>
</feature>
<keyword evidence="9" id="KW-0442">Lipid degradation</keyword>
<evidence type="ECO:0000256" key="4">
    <source>
        <dbReference type="ARBA" id="ARBA00022553"/>
    </source>
</evidence>
<evidence type="ECO:0000256" key="12">
    <source>
        <dbReference type="ARBA" id="ARBA00023136"/>
    </source>
</evidence>
<dbReference type="AlphaFoldDB" id="A0A210PTB0"/>
<evidence type="ECO:0000256" key="5">
    <source>
        <dbReference type="ARBA" id="ARBA00022692"/>
    </source>
</evidence>
<keyword evidence="12 16" id="KW-0472">Membrane</keyword>
<dbReference type="EMBL" id="NEDP02005512">
    <property type="protein sequence ID" value="OWF39718.1"/>
    <property type="molecule type" value="Genomic_DNA"/>
</dbReference>
<evidence type="ECO:0000256" key="13">
    <source>
        <dbReference type="ARBA" id="ARBA00024531"/>
    </source>
</evidence>
<evidence type="ECO:0000256" key="3">
    <source>
        <dbReference type="ARBA" id="ARBA00022475"/>
    </source>
</evidence>
<dbReference type="GO" id="GO:0022008">
    <property type="term" value="P:neurogenesis"/>
    <property type="evidence" value="ECO:0007669"/>
    <property type="project" value="TreeGrafter"/>
</dbReference>
<keyword evidence="10 16" id="KW-1133">Transmembrane helix</keyword>
<name>A0A210PTB0_MIZYE</name>
<dbReference type="GO" id="GO:0019369">
    <property type="term" value="P:arachidonate metabolic process"/>
    <property type="evidence" value="ECO:0007669"/>
    <property type="project" value="TreeGrafter"/>
</dbReference>
<dbReference type="Gene3D" id="3.40.50.1820">
    <property type="entry name" value="alpha/beta hydrolase"/>
    <property type="match status" value="1"/>
</dbReference>
<dbReference type="InterPro" id="IPR002921">
    <property type="entry name" value="Fungal_lipase-type"/>
</dbReference>
<dbReference type="CDD" id="cd00519">
    <property type="entry name" value="Lipase_3"/>
    <property type="match status" value="1"/>
</dbReference>
<accession>A0A210PTB0</accession>
<dbReference type="PANTHER" id="PTHR45792">
    <property type="entry name" value="DIACYLGLYCEROL LIPASE HOMOLOG-RELATED"/>
    <property type="match status" value="1"/>
</dbReference>
<evidence type="ECO:0000256" key="8">
    <source>
        <dbReference type="ARBA" id="ARBA00022837"/>
    </source>
</evidence>
<evidence type="ECO:0000256" key="9">
    <source>
        <dbReference type="ARBA" id="ARBA00022963"/>
    </source>
</evidence>
<keyword evidence="6" id="KW-0479">Metal-binding</keyword>
<protein>
    <recommendedName>
        <fullName evidence="14">sn-1-specific diacylglycerol lipase</fullName>
        <ecNumber evidence="14">3.1.1.116</ecNumber>
    </recommendedName>
</protein>
<organism evidence="18 19">
    <name type="scientific">Mizuhopecten yessoensis</name>
    <name type="common">Japanese scallop</name>
    <name type="synonym">Patinopecten yessoensis</name>
    <dbReference type="NCBI Taxonomy" id="6573"/>
    <lineage>
        <taxon>Eukaryota</taxon>
        <taxon>Metazoa</taxon>
        <taxon>Spiralia</taxon>
        <taxon>Lophotrochozoa</taxon>
        <taxon>Mollusca</taxon>
        <taxon>Bivalvia</taxon>
        <taxon>Autobranchia</taxon>
        <taxon>Pteriomorphia</taxon>
        <taxon>Pectinida</taxon>
        <taxon>Pectinoidea</taxon>
        <taxon>Pectinidae</taxon>
        <taxon>Mizuhopecten</taxon>
    </lineage>
</organism>
<reference evidence="18 19" key="1">
    <citation type="journal article" date="2017" name="Nat. Ecol. Evol.">
        <title>Scallop genome provides insights into evolution of bilaterian karyotype and development.</title>
        <authorList>
            <person name="Wang S."/>
            <person name="Zhang J."/>
            <person name="Jiao W."/>
            <person name="Li J."/>
            <person name="Xun X."/>
            <person name="Sun Y."/>
            <person name="Guo X."/>
            <person name="Huan P."/>
            <person name="Dong B."/>
            <person name="Zhang L."/>
            <person name="Hu X."/>
            <person name="Sun X."/>
            <person name="Wang J."/>
            <person name="Zhao C."/>
            <person name="Wang Y."/>
            <person name="Wang D."/>
            <person name="Huang X."/>
            <person name="Wang R."/>
            <person name="Lv J."/>
            <person name="Li Y."/>
            <person name="Zhang Z."/>
            <person name="Liu B."/>
            <person name="Lu W."/>
            <person name="Hui Y."/>
            <person name="Liang J."/>
            <person name="Zhou Z."/>
            <person name="Hou R."/>
            <person name="Li X."/>
            <person name="Liu Y."/>
            <person name="Li H."/>
            <person name="Ning X."/>
            <person name="Lin Y."/>
            <person name="Zhao L."/>
            <person name="Xing Q."/>
            <person name="Dou J."/>
            <person name="Li Y."/>
            <person name="Mao J."/>
            <person name="Guo H."/>
            <person name="Dou H."/>
            <person name="Li T."/>
            <person name="Mu C."/>
            <person name="Jiang W."/>
            <person name="Fu Q."/>
            <person name="Fu X."/>
            <person name="Miao Y."/>
            <person name="Liu J."/>
            <person name="Yu Q."/>
            <person name="Li R."/>
            <person name="Liao H."/>
            <person name="Li X."/>
            <person name="Kong Y."/>
            <person name="Jiang Z."/>
            <person name="Chourrout D."/>
            <person name="Li R."/>
            <person name="Bao Z."/>
        </authorList>
    </citation>
    <scope>NUCLEOTIDE SEQUENCE [LARGE SCALE GENOMIC DNA]</scope>
    <source>
        <strain evidence="18 19">PY_sf001</strain>
    </source>
</reference>
<keyword evidence="7" id="KW-0378">Hydrolase</keyword>
<dbReference type="GO" id="GO:0004806">
    <property type="term" value="F:triacylglycerol lipase activity"/>
    <property type="evidence" value="ECO:0007669"/>
    <property type="project" value="TreeGrafter"/>
</dbReference>
<evidence type="ECO:0000256" key="11">
    <source>
        <dbReference type="ARBA" id="ARBA00023098"/>
    </source>
</evidence>
<keyword evidence="3" id="KW-1003">Cell membrane</keyword>
<gene>
    <name evidence="18" type="ORF">KP79_PYT05461</name>
</gene>
<evidence type="ECO:0000313" key="19">
    <source>
        <dbReference type="Proteomes" id="UP000242188"/>
    </source>
</evidence>
<proteinExistence type="predicted"/>
<keyword evidence="11" id="KW-0443">Lipid metabolism</keyword>
<evidence type="ECO:0000256" key="6">
    <source>
        <dbReference type="ARBA" id="ARBA00022723"/>
    </source>
</evidence>
<dbReference type="EC" id="3.1.1.116" evidence="14"/>
<keyword evidence="8" id="KW-0106">Calcium</keyword>
<evidence type="ECO:0000256" key="14">
    <source>
        <dbReference type="ARBA" id="ARBA00026104"/>
    </source>
</evidence>
<feature type="transmembrane region" description="Helical" evidence="16">
    <location>
        <begin position="133"/>
        <end position="157"/>
    </location>
</feature>
<dbReference type="GO" id="GO:0046872">
    <property type="term" value="F:metal ion binding"/>
    <property type="evidence" value="ECO:0007669"/>
    <property type="project" value="UniProtKB-KW"/>
</dbReference>
<evidence type="ECO:0000256" key="10">
    <source>
        <dbReference type="ARBA" id="ARBA00022989"/>
    </source>
</evidence>
<comment type="cofactor">
    <cofactor evidence="1">
        <name>Ca(2+)</name>
        <dbReference type="ChEBI" id="CHEBI:29108"/>
    </cofactor>
</comment>
<keyword evidence="19" id="KW-1185">Reference proteome</keyword>
<evidence type="ECO:0000259" key="17">
    <source>
        <dbReference type="Pfam" id="PF01764"/>
    </source>
</evidence>
<feature type="transmembrane region" description="Helical" evidence="16">
    <location>
        <begin position="20"/>
        <end position="43"/>
    </location>
</feature>
<evidence type="ECO:0000256" key="15">
    <source>
        <dbReference type="SAM" id="MobiDB-lite"/>
    </source>
</evidence>
<keyword evidence="4" id="KW-0597">Phosphoprotein</keyword>
<comment type="catalytic activity">
    <reaction evidence="13">
        <text>a 1,2-diacyl-sn-glycerol + H2O = a 2-acylglycerol + a fatty acid + H(+)</text>
        <dbReference type="Rhea" id="RHEA:33275"/>
        <dbReference type="ChEBI" id="CHEBI:15377"/>
        <dbReference type="ChEBI" id="CHEBI:15378"/>
        <dbReference type="ChEBI" id="CHEBI:17389"/>
        <dbReference type="ChEBI" id="CHEBI:17815"/>
        <dbReference type="ChEBI" id="CHEBI:28868"/>
        <dbReference type="EC" id="3.1.1.116"/>
    </reaction>
    <physiologicalReaction direction="left-to-right" evidence="13">
        <dbReference type="Rhea" id="RHEA:33276"/>
    </physiologicalReaction>
</comment>
<evidence type="ECO:0000256" key="2">
    <source>
        <dbReference type="ARBA" id="ARBA00004651"/>
    </source>
</evidence>
<comment type="subcellular location">
    <subcellularLocation>
        <location evidence="2">Cell membrane</location>
        <topology evidence="2">Multi-pass membrane protein</topology>
    </subcellularLocation>
</comment>
<comment type="caution">
    <text evidence="18">The sequence shown here is derived from an EMBL/GenBank/DDBJ whole genome shotgun (WGS) entry which is preliminary data.</text>
</comment>
<dbReference type="GO" id="GO:0005737">
    <property type="term" value="C:cytoplasm"/>
    <property type="evidence" value="ECO:0007669"/>
    <property type="project" value="TreeGrafter"/>
</dbReference>
<dbReference type="SUPFAM" id="SSF53474">
    <property type="entry name" value="alpha/beta-Hydrolases"/>
    <property type="match status" value="1"/>
</dbReference>
<dbReference type="OrthoDB" id="438440at2759"/>
<dbReference type="InterPro" id="IPR029058">
    <property type="entry name" value="AB_hydrolase_fold"/>
</dbReference>
<feature type="compositionally biased region" description="Low complexity" evidence="15">
    <location>
        <begin position="302"/>
        <end position="314"/>
    </location>
</feature>
<evidence type="ECO:0000256" key="1">
    <source>
        <dbReference type="ARBA" id="ARBA00001913"/>
    </source>
</evidence>
<dbReference type="STRING" id="6573.A0A210PTB0"/>
<dbReference type="GO" id="GO:0005886">
    <property type="term" value="C:plasma membrane"/>
    <property type="evidence" value="ECO:0007669"/>
    <property type="project" value="UniProtKB-SubCell"/>
</dbReference>
<feature type="transmembrane region" description="Helical" evidence="16">
    <location>
        <begin position="55"/>
        <end position="79"/>
    </location>
</feature>
<feature type="transmembrane region" description="Helical" evidence="16">
    <location>
        <begin position="99"/>
        <end position="121"/>
    </location>
</feature>
<dbReference type="Pfam" id="PF01764">
    <property type="entry name" value="Lipase_3"/>
    <property type="match status" value="1"/>
</dbReference>
<keyword evidence="5 16" id="KW-0812">Transmembrane</keyword>
<dbReference type="Proteomes" id="UP000242188">
    <property type="component" value="Unassembled WGS sequence"/>
</dbReference>
<dbReference type="InterPro" id="IPR052214">
    <property type="entry name" value="DAG_Lipase-Related"/>
</dbReference>
<feature type="region of interest" description="Disordered" evidence="15">
    <location>
        <begin position="295"/>
        <end position="323"/>
    </location>
</feature>